<name>A0A9P4Q7F7_9PEZI</name>
<dbReference type="Proteomes" id="UP000799441">
    <property type="component" value="Unassembled WGS sequence"/>
</dbReference>
<evidence type="ECO:0000313" key="2">
    <source>
        <dbReference type="Proteomes" id="UP000799441"/>
    </source>
</evidence>
<proteinExistence type="predicted"/>
<dbReference type="AlphaFoldDB" id="A0A9P4Q7F7"/>
<comment type="caution">
    <text evidence="1">The sequence shown here is derived from an EMBL/GenBank/DDBJ whole genome shotgun (WGS) entry which is preliminary data.</text>
</comment>
<dbReference type="EMBL" id="MU003810">
    <property type="protein sequence ID" value="KAF2719554.1"/>
    <property type="molecule type" value="Genomic_DNA"/>
</dbReference>
<sequence>MIHVRWQAEERFSSICCEPITKLTLSRLLQYDSLARQGTRFERTKGAQQREGVQSGCMGVNERNARTTGPGICCRLCKGCPLCLLCFTPFLSCRERALRVAEAYHSAHETCRRGKNHSCDGVQLHSACLEYWSSGARTVTHSSLAATCDFYHLMLLRQPRNSL</sequence>
<reference evidence="1" key="1">
    <citation type="journal article" date="2020" name="Stud. Mycol.">
        <title>101 Dothideomycetes genomes: a test case for predicting lifestyles and emergence of pathogens.</title>
        <authorList>
            <person name="Haridas S."/>
            <person name="Albert R."/>
            <person name="Binder M."/>
            <person name="Bloem J."/>
            <person name="Labutti K."/>
            <person name="Salamov A."/>
            <person name="Andreopoulos B."/>
            <person name="Baker S."/>
            <person name="Barry K."/>
            <person name="Bills G."/>
            <person name="Bluhm B."/>
            <person name="Cannon C."/>
            <person name="Castanera R."/>
            <person name="Culley D."/>
            <person name="Daum C."/>
            <person name="Ezra D."/>
            <person name="Gonzalez J."/>
            <person name="Henrissat B."/>
            <person name="Kuo A."/>
            <person name="Liang C."/>
            <person name="Lipzen A."/>
            <person name="Lutzoni F."/>
            <person name="Magnuson J."/>
            <person name="Mondo S."/>
            <person name="Nolan M."/>
            <person name="Ohm R."/>
            <person name="Pangilinan J."/>
            <person name="Park H.-J."/>
            <person name="Ramirez L."/>
            <person name="Alfaro M."/>
            <person name="Sun H."/>
            <person name="Tritt A."/>
            <person name="Yoshinaga Y."/>
            <person name="Zwiers L.-H."/>
            <person name="Turgeon B."/>
            <person name="Goodwin S."/>
            <person name="Spatafora J."/>
            <person name="Crous P."/>
            <person name="Grigoriev I."/>
        </authorList>
    </citation>
    <scope>NUCLEOTIDE SEQUENCE</scope>
    <source>
        <strain evidence="1">CBS 116435</strain>
    </source>
</reference>
<protein>
    <submittedName>
        <fullName evidence="1">Uncharacterized protein</fullName>
    </submittedName>
</protein>
<keyword evidence="2" id="KW-1185">Reference proteome</keyword>
<organism evidence="1 2">
    <name type="scientific">Polychaeton citri CBS 116435</name>
    <dbReference type="NCBI Taxonomy" id="1314669"/>
    <lineage>
        <taxon>Eukaryota</taxon>
        <taxon>Fungi</taxon>
        <taxon>Dikarya</taxon>
        <taxon>Ascomycota</taxon>
        <taxon>Pezizomycotina</taxon>
        <taxon>Dothideomycetes</taxon>
        <taxon>Dothideomycetidae</taxon>
        <taxon>Capnodiales</taxon>
        <taxon>Capnodiaceae</taxon>
        <taxon>Polychaeton</taxon>
    </lineage>
</organism>
<gene>
    <name evidence="1" type="ORF">K431DRAFT_111071</name>
</gene>
<evidence type="ECO:0000313" key="1">
    <source>
        <dbReference type="EMBL" id="KAF2719554.1"/>
    </source>
</evidence>
<accession>A0A9P4Q7F7</accession>